<keyword evidence="4" id="KW-1185">Reference proteome</keyword>
<dbReference type="AlphaFoldDB" id="A0A423VCX8"/>
<dbReference type="Proteomes" id="UP000283895">
    <property type="component" value="Unassembled WGS sequence"/>
</dbReference>
<evidence type="ECO:0000313" key="4">
    <source>
        <dbReference type="Proteomes" id="UP000283895"/>
    </source>
</evidence>
<comment type="caution">
    <text evidence="3">The sequence shown here is derived from an EMBL/GenBank/DDBJ whole genome shotgun (WGS) entry which is preliminary data.</text>
</comment>
<gene>
    <name evidence="3" type="ORF">VMCG_10162</name>
</gene>
<feature type="compositionally biased region" description="Pro residues" evidence="1">
    <location>
        <begin position="148"/>
        <end position="158"/>
    </location>
</feature>
<organism evidence="3 4">
    <name type="scientific">Cytospora schulzeri</name>
    <dbReference type="NCBI Taxonomy" id="448051"/>
    <lineage>
        <taxon>Eukaryota</taxon>
        <taxon>Fungi</taxon>
        <taxon>Dikarya</taxon>
        <taxon>Ascomycota</taxon>
        <taxon>Pezizomycotina</taxon>
        <taxon>Sordariomycetes</taxon>
        <taxon>Sordariomycetidae</taxon>
        <taxon>Diaporthales</taxon>
        <taxon>Cytosporaceae</taxon>
        <taxon>Cytospora</taxon>
    </lineage>
</organism>
<reference evidence="3 4" key="1">
    <citation type="submission" date="2015-09" db="EMBL/GenBank/DDBJ databases">
        <title>Host preference determinants of Valsa canker pathogens revealed by comparative genomics.</title>
        <authorList>
            <person name="Yin Z."/>
            <person name="Huang L."/>
        </authorList>
    </citation>
    <scope>NUCLEOTIDE SEQUENCE [LARGE SCALE GENOMIC DNA]</scope>
    <source>
        <strain evidence="3 4">03-1</strain>
    </source>
</reference>
<evidence type="ECO:0000256" key="1">
    <source>
        <dbReference type="SAM" id="MobiDB-lite"/>
    </source>
</evidence>
<feature type="transmembrane region" description="Helical" evidence="2">
    <location>
        <begin position="36"/>
        <end position="58"/>
    </location>
</feature>
<keyword evidence="2" id="KW-1133">Transmembrane helix</keyword>
<feature type="region of interest" description="Disordered" evidence="1">
    <location>
        <begin position="70"/>
        <end position="105"/>
    </location>
</feature>
<dbReference type="EMBL" id="LKEA01000075">
    <property type="protein sequence ID" value="ROV88832.1"/>
    <property type="molecule type" value="Genomic_DNA"/>
</dbReference>
<feature type="compositionally biased region" description="Polar residues" evidence="1">
    <location>
        <begin position="159"/>
        <end position="169"/>
    </location>
</feature>
<protein>
    <submittedName>
        <fullName evidence="3">Uncharacterized protein</fullName>
    </submittedName>
</protein>
<keyword evidence="2" id="KW-0812">Transmembrane</keyword>
<keyword evidence="2" id="KW-0472">Membrane</keyword>
<proteinExistence type="predicted"/>
<feature type="region of interest" description="Disordered" evidence="1">
    <location>
        <begin position="141"/>
        <end position="185"/>
    </location>
</feature>
<name>A0A423VCX8_9PEZI</name>
<accession>A0A423VCX8</accession>
<sequence>MAATYVPLYAFVATVSSGNRGNTTTATDLAHRPGRILAIVFCSIFVGFILIALMRILFYKAAYYAASRGGHEDDSTHNPGSDGASVRSDNAGTATSRHDREGSIGWDIEQAWEEGTFMGGDTRYTRRGFLTRPRPTVLPWDERAGWKTPPPAYTPPPVYSSSDTVTRPQSVFEPRIGQFDRPSPV</sequence>
<evidence type="ECO:0000256" key="2">
    <source>
        <dbReference type="SAM" id="Phobius"/>
    </source>
</evidence>
<evidence type="ECO:0000313" key="3">
    <source>
        <dbReference type="EMBL" id="ROV88832.1"/>
    </source>
</evidence>